<dbReference type="Proteomes" id="UP000585614">
    <property type="component" value="Unassembled WGS sequence"/>
</dbReference>
<evidence type="ECO:0000259" key="6">
    <source>
        <dbReference type="SMART" id="SM00389"/>
    </source>
</evidence>
<dbReference type="InterPro" id="IPR051306">
    <property type="entry name" value="Homeobox_regulator"/>
</dbReference>
<dbReference type="PANTHER" id="PTHR46123">
    <property type="entry name" value="MIX-TYPE HOMEOBOX GENE 1-RELATED"/>
    <property type="match status" value="1"/>
</dbReference>
<keyword evidence="2 5" id="KW-0238">DNA-binding</keyword>
<feature type="domain" description="Homeobox" evidence="6">
    <location>
        <begin position="15"/>
        <end position="75"/>
    </location>
</feature>
<dbReference type="EMBL" id="JACAGC010000022">
    <property type="protein sequence ID" value="KAF6287939.1"/>
    <property type="molecule type" value="Genomic_DNA"/>
</dbReference>
<dbReference type="PANTHER" id="PTHR46123:SF4">
    <property type="entry name" value="MIX-TYPE HOMEOBOX GENE 1-RELATED"/>
    <property type="match status" value="1"/>
</dbReference>
<comment type="caution">
    <text evidence="7">The sequence shown here is derived from an EMBL/GenBank/DDBJ whole genome shotgun (WGS) entry which is preliminary data.</text>
</comment>
<keyword evidence="3 5" id="KW-0371">Homeobox</keyword>
<organism evidence="7 8">
    <name type="scientific">Rhinolophus ferrumequinum</name>
    <name type="common">Greater horseshoe bat</name>
    <dbReference type="NCBI Taxonomy" id="59479"/>
    <lineage>
        <taxon>Eukaryota</taxon>
        <taxon>Metazoa</taxon>
        <taxon>Chordata</taxon>
        <taxon>Craniata</taxon>
        <taxon>Vertebrata</taxon>
        <taxon>Euteleostomi</taxon>
        <taxon>Mammalia</taxon>
        <taxon>Eutheria</taxon>
        <taxon>Laurasiatheria</taxon>
        <taxon>Chiroptera</taxon>
        <taxon>Yinpterochiroptera</taxon>
        <taxon>Rhinolophoidea</taxon>
        <taxon>Rhinolophidae</taxon>
        <taxon>Rhinolophinae</taxon>
        <taxon>Rhinolophus</taxon>
    </lineage>
</organism>
<evidence type="ECO:0000256" key="4">
    <source>
        <dbReference type="ARBA" id="ARBA00023242"/>
    </source>
</evidence>
<sequence>MDLNSTASGILQKETWQGKIVYNQSQKDILQKWFEHNPYPDITTREQLVKETGIPEYNIQNQDKCQNHKEQTGTGALQLKDYCQLHPEYKKHQLQDLGHMDLSYIIQGWDECCQALIAEWDPGKGTH</sequence>
<comment type="subcellular location">
    <subcellularLocation>
        <location evidence="1 5">Nucleus</location>
    </subcellularLocation>
</comment>
<dbReference type="GO" id="GO:0005634">
    <property type="term" value="C:nucleus"/>
    <property type="evidence" value="ECO:0007669"/>
    <property type="project" value="UniProtKB-SubCell"/>
</dbReference>
<evidence type="ECO:0000313" key="8">
    <source>
        <dbReference type="Proteomes" id="UP000585614"/>
    </source>
</evidence>
<proteinExistence type="predicted"/>
<dbReference type="SMART" id="SM00389">
    <property type="entry name" value="HOX"/>
    <property type="match status" value="1"/>
</dbReference>
<dbReference type="InterPro" id="IPR001356">
    <property type="entry name" value="HD"/>
</dbReference>
<dbReference type="CDD" id="cd00086">
    <property type="entry name" value="homeodomain"/>
    <property type="match status" value="1"/>
</dbReference>
<gene>
    <name evidence="7" type="ORF">mRhiFer1_004225</name>
</gene>
<dbReference type="Pfam" id="PF00046">
    <property type="entry name" value="Homeodomain"/>
    <property type="match status" value="1"/>
</dbReference>
<evidence type="ECO:0000256" key="1">
    <source>
        <dbReference type="ARBA" id="ARBA00004123"/>
    </source>
</evidence>
<dbReference type="InterPro" id="IPR009057">
    <property type="entry name" value="Homeodomain-like_sf"/>
</dbReference>
<evidence type="ECO:0000256" key="5">
    <source>
        <dbReference type="RuleBase" id="RU000682"/>
    </source>
</evidence>
<dbReference type="Gene3D" id="1.10.10.60">
    <property type="entry name" value="Homeodomain-like"/>
    <property type="match status" value="1"/>
</dbReference>
<accession>A0A7J7SHP7</accession>
<keyword evidence="4 5" id="KW-0539">Nucleus</keyword>
<evidence type="ECO:0000313" key="7">
    <source>
        <dbReference type="EMBL" id="KAF6287939.1"/>
    </source>
</evidence>
<dbReference type="AlphaFoldDB" id="A0A7J7SHP7"/>
<dbReference type="GO" id="GO:0000977">
    <property type="term" value="F:RNA polymerase II transcription regulatory region sequence-specific DNA binding"/>
    <property type="evidence" value="ECO:0007669"/>
    <property type="project" value="TreeGrafter"/>
</dbReference>
<evidence type="ECO:0000256" key="3">
    <source>
        <dbReference type="ARBA" id="ARBA00023155"/>
    </source>
</evidence>
<dbReference type="SUPFAM" id="SSF46689">
    <property type="entry name" value="Homeodomain-like"/>
    <property type="match status" value="1"/>
</dbReference>
<evidence type="ECO:0000256" key="2">
    <source>
        <dbReference type="ARBA" id="ARBA00023125"/>
    </source>
</evidence>
<protein>
    <submittedName>
        <fullName evidence="7">Double homeobox B</fullName>
    </submittedName>
</protein>
<dbReference type="GO" id="GO:0000981">
    <property type="term" value="F:DNA-binding transcription factor activity, RNA polymerase II-specific"/>
    <property type="evidence" value="ECO:0007669"/>
    <property type="project" value="TreeGrafter"/>
</dbReference>
<name>A0A7J7SHP7_RHIFE</name>
<reference evidence="7 8" key="1">
    <citation type="journal article" date="2020" name="Nature">
        <title>Six reference-quality genomes reveal evolution of bat adaptations.</title>
        <authorList>
            <person name="Jebb D."/>
            <person name="Huang Z."/>
            <person name="Pippel M."/>
            <person name="Hughes G.M."/>
            <person name="Lavrichenko K."/>
            <person name="Devanna P."/>
            <person name="Winkler S."/>
            <person name="Jermiin L.S."/>
            <person name="Skirmuntt E.C."/>
            <person name="Katzourakis A."/>
            <person name="Burkitt-Gray L."/>
            <person name="Ray D.A."/>
            <person name="Sullivan K.A.M."/>
            <person name="Roscito J.G."/>
            <person name="Kirilenko B.M."/>
            <person name="Davalos L.M."/>
            <person name="Corthals A.P."/>
            <person name="Power M.L."/>
            <person name="Jones G."/>
            <person name="Ransome R.D."/>
            <person name="Dechmann D.K.N."/>
            <person name="Locatelli A.G."/>
            <person name="Puechmaille S.J."/>
            <person name="Fedrigo O."/>
            <person name="Jarvis E.D."/>
            <person name="Hiller M."/>
            <person name="Vernes S.C."/>
            <person name="Myers E.W."/>
            <person name="Teeling E.C."/>
        </authorList>
    </citation>
    <scope>NUCLEOTIDE SEQUENCE [LARGE SCALE GENOMIC DNA]</scope>
    <source>
        <strain evidence="7">MRhiFer1</strain>
        <tissue evidence="7">Lung</tissue>
    </source>
</reference>